<gene>
    <name evidence="2" type="ORF">SAMN04488554_0590</name>
</gene>
<keyword evidence="1" id="KW-0472">Membrane</keyword>
<protein>
    <submittedName>
        <fullName evidence="2">Uncharacterized protein</fullName>
    </submittedName>
</protein>
<proteinExistence type="predicted"/>
<name>A0A1H5D785_9MICO</name>
<reference evidence="3" key="1">
    <citation type="submission" date="2016-10" db="EMBL/GenBank/DDBJ databases">
        <authorList>
            <person name="Varghese N."/>
            <person name="Submissions S."/>
        </authorList>
    </citation>
    <scope>NUCLEOTIDE SEQUENCE [LARGE SCALE GENOMIC DNA]</scope>
    <source>
        <strain evidence="3">DSM 21368</strain>
    </source>
</reference>
<organism evidence="2 3">
    <name type="scientific">Ruania alba</name>
    <dbReference type="NCBI Taxonomy" id="648782"/>
    <lineage>
        <taxon>Bacteria</taxon>
        <taxon>Bacillati</taxon>
        <taxon>Actinomycetota</taxon>
        <taxon>Actinomycetes</taxon>
        <taxon>Micrococcales</taxon>
        <taxon>Ruaniaceae</taxon>
        <taxon>Ruania</taxon>
    </lineage>
</organism>
<dbReference type="AlphaFoldDB" id="A0A1H5D785"/>
<accession>A0A1H5D785</accession>
<dbReference type="RefSeq" id="WP_089771614.1">
    <property type="nucleotide sequence ID" value="NZ_FNTX01000001.1"/>
</dbReference>
<dbReference type="OrthoDB" id="5144107at2"/>
<dbReference type="EMBL" id="FNTX01000001">
    <property type="protein sequence ID" value="SED74729.1"/>
    <property type="molecule type" value="Genomic_DNA"/>
</dbReference>
<evidence type="ECO:0000313" key="3">
    <source>
        <dbReference type="Proteomes" id="UP000199220"/>
    </source>
</evidence>
<feature type="transmembrane region" description="Helical" evidence="1">
    <location>
        <begin position="6"/>
        <end position="29"/>
    </location>
</feature>
<keyword evidence="1" id="KW-1133">Transmembrane helix</keyword>
<evidence type="ECO:0000313" key="2">
    <source>
        <dbReference type="EMBL" id="SED74729.1"/>
    </source>
</evidence>
<keyword evidence="3" id="KW-1185">Reference proteome</keyword>
<sequence length="238" mass="25232">MLSPWIIAAIVLGSLLGVAGLVAAIVVAVRSGRPDPRSTAEVTAAAQEAGWTYVGTDPGVLDRLQLRHLFPDARSATTTHVMHRQMAGRPAVACGTTGRGWSNETERMRTRVTVSGVNYALCTLELPGRLPTFNLLSEGPGGAAATSLGLLSDLDTESNTFNERLRVVAADDRLAHALLAPTVIAAMQDGPPETTLQIVGNQLVSFRRGTADPVELAERAAWLGRVADAIPAFVYQNR</sequence>
<dbReference type="Proteomes" id="UP000199220">
    <property type="component" value="Unassembled WGS sequence"/>
</dbReference>
<keyword evidence="1" id="KW-0812">Transmembrane</keyword>
<evidence type="ECO:0000256" key="1">
    <source>
        <dbReference type="SAM" id="Phobius"/>
    </source>
</evidence>